<dbReference type="eggNOG" id="COG2247">
    <property type="taxonomic scope" value="Bacteria"/>
</dbReference>
<dbReference type="eggNOG" id="COG0810">
    <property type="taxonomic scope" value="Bacteria"/>
</dbReference>
<dbReference type="PANTHER" id="PTHR30032">
    <property type="entry name" value="N-ACETYLMURAMOYL-L-ALANINE AMIDASE-RELATED"/>
    <property type="match status" value="1"/>
</dbReference>
<feature type="region of interest" description="Disordered" evidence="1">
    <location>
        <begin position="55"/>
        <end position="193"/>
    </location>
</feature>
<feature type="region of interest" description="Disordered" evidence="1">
    <location>
        <begin position="511"/>
        <end position="576"/>
    </location>
</feature>
<feature type="compositionally biased region" description="Basic and acidic residues" evidence="1">
    <location>
        <begin position="169"/>
        <end position="179"/>
    </location>
</feature>
<dbReference type="InterPro" id="IPR041498">
    <property type="entry name" value="Big_6"/>
</dbReference>
<dbReference type="EMBL" id="ADJN01000049">
    <property type="protein sequence ID" value="EFD04959.1"/>
    <property type="molecule type" value="Genomic_DNA"/>
</dbReference>
<dbReference type="PANTHER" id="PTHR30032:SF8">
    <property type="entry name" value="GERMINATION-SPECIFIC N-ACETYLMURAMOYL-L-ALANINE AMIDASE"/>
    <property type="match status" value="1"/>
</dbReference>
<evidence type="ECO:0000313" key="3">
    <source>
        <dbReference type="EMBL" id="EFD04959.1"/>
    </source>
</evidence>
<organism evidence="3 4">
    <name type="scientific">Peptostreptococcus anaerobius 653-L</name>
    <dbReference type="NCBI Taxonomy" id="596329"/>
    <lineage>
        <taxon>Bacteria</taxon>
        <taxon>Bacillati</taxon>
        <taxon>Bacillota</taxon>
        <taxon>Clostridia</taxon>
        <taxon>Peptostreptococcales</taxon>
        <taxon>Peptostreptococcaceae</taxon>
        <taxon>Peptostreptococcus</taxon>
    </lineage>
</organism>
<feature type="compositionally biased region" description="Basic and acidic residues" evidence="1">
    <location>
        <begin position="463"/>
        <end position="486"/>
    </location>
</feature>
<feature type="region of interest" description="Disordered" evidence="1">
    <location>
        <begin position="462"/>
        <end position="494"/>
    </location>
</feature>
<name>D3MSD3_9FIRM</name>
<protein>
    <submittedName>
        <fullName evidence="3">Putative cell wall binding repeat 2</fullName>
    </submittedName>
</protein>
<feature type="domain" description="Bacterial Ig" evidence="2">
    <location>
        <begin position="479"/>
        <end position="547"/>
    </location>
</feature>
<evidence type="ECO:0000256" key="1">
    <source>
        <dbReference type="SAM" id="MobiDB-lite"/>
    </source>
</evidence>
<dbReference type="Gene3D" id="3.40.50.12090">
    <property type="match status" value="2"/>
</dbReference>
<accession>D3MSD3</accession>
<dbReference type="InterPro" id="IPR007253">
    <property type="entry name" value="Cell_wall-bd_2"/>
</dbReference>
<dbReference type="Gene3D" id="2.60.40.10">
    <property type="entry name" value="Immunoglobulins"/>
    <property type="match status" value="1"/>
</dbReference>
<proteinExistence type="predicted"/>
<dbReference type="InterPro" id="IPR013783">
    <property type="entry name" value="Ig-like_fold"/>
</dbReference>
<sequence length="861" mass="93099">NGLYGKSYAVFKDSKLAKDKFPTPEAADNFKEAKWNVEKPWDQAITKNTTFTAKATAQTTEGQTDPPTINAPKAGDRTISGTGVPGAKVSVTKEDKGGTGQGSPIARDVIVGNDGNWTANVPDGVNLEEGDTILATQKENGKDESDQAQAKVKGKEDTTTDSVIPFEPTDPKKPGDKNDPNIPTENPEDKKPIKRDEYVVVGFKASPDNSGTLTLGELKNKAVISALVKKDTEWAKFTMPTTNDGNDYVFWHWNEAPEDKVADGQVRVATFIKSGDEINPNDNNPLPTGFHKVTVTKGTGIADNALFGKSYAVKKGETLAHDKFPTLKVTDETQFKNPSWNVENPWTVPVADKDLTFTANAVNAVFDKNNVTGMEVKTQPDLNYVEGNATKGKLDLSRLVVTLTDKNGNTQDVPFDKLGEYGITANPGNGTDMTVDGNNGKPVVLTKDKLTANTDNLVVTKDNTTEEKSEKPIIDRPTEGDDKITGEGKPGANIVVKDKVGNKIGEAEVNDKGKWEVPVPKDKPLKENDKITVEQTEKGKKPNTAETTVKGKKTPTPSRPSRPSTPSTPDRVHGKDRVETAIDISKKYFGKANTVIVVDKKDFPDAMTASVLSKLLKAPILLTDTNKLDPRVAAEIQRLGAKDVIVVGGNKSVSEAVKKELAKFDKDTVERIYGRDRYETSAQVARRVVGITGKLGHAVVASGQVFADALTVAPYASREGYPILLVRANNLPKSVKDAITELAINKVTIAGGYTTVNKSLEASLPTVAERLSGRTRYETAIDIATKKFNTNKIFLANGEHWMDALVIGPVGGILDMPILLTQANSAPQSLKDYIAKERIQKITAIGGRTMVSDRVLNELSK</sequence>
<gene>
    <name evidence="3" type="ORF">HMPREF0631_1000</name>
</gene>
<feature type="compositionally biased region" description="Basic and acidic residues" evidence="1">
    <location>
        <begin position="511"/>
        <end position="540"/>
    </location>
</feature>
<feature type="compositionally biased region" description="Low complexity" evidence="1">
    <location>
        <begin position="554"/>
        <end position="569"/>
    </location>
</feature>
<dbReference type="InterPro" id="IPR051922">
    <property type="entry name" value="Bact_Sporulation_Assoc"/>
</dbReference>
<dbReference type="Proteomes" id="UP000004206">
    <property type="component" value="Unassembled WGS sequence"/>
</dbReference>
<keyword evidence="4" id="KW-1185">Reference proteome</keyword>
<dbReference type="GeneID" id="79843712"/>
<dbReference type="AlphaFoldDB" id="D3MSD3"/>
<dbReference type="Pfam" id="PF04122">
    <property type="entry name" value="CW_binding_2"/>
    <property type="match status" value="3"/>
</dbReference>
<evidence type="ECO:0000259" key="2">
    <source>
        <dbReference type="Pfam" id="PF17936"/>
    </source>
</evidence>
<dbReference type="RefSeq" id="WP_002843964.1">
    <property type="nucleotide sequence ID" value="NZ_ADJN01000049.1"/>
</dbReference>
<feature type="non-terminal residue" evidence="3">
    <location>
        <position position="1"/>
    </location>
</feature>
<evidence type="ECO:0000313" key="4">
    <source>
        <dbReference type="Proteomes" id="UP000004206"/>
    </source>
</evidence>
<comment type="caution">
    <text evidence="3">The sequence shown here is derived from an EMBL/GenBank/DDBJ whole genome shotgun (WGS) entry which is preliminary data.</text>
</comment>
<reference evidence="3 4" key="1">
    <citation type="submission" date="2010-01" db="EMBL/GenBank/DDBJ databases">
        <authorList>
            <person name="Dodson R."/>
            <person name="Madupu R."/>
            <person name="Durkin A.S."/>
            <person name="Torralba M."/>
            <person name="Methe B."/>
            <person name="Sutton G.G."/>
            <person name="Strausberg R.L."/>
            <person name="Nelson K.E."/>
        </authorList>
    </citation>
    <scope>NUCLEOTIDE SEQUENCE [LARGE SCALE GENOMIC DNA]</scope>
    <source>
        <strain evidence="3 4">653-L</strain>
    </source>
</reference>
<dbReference type="Pfam" id="PF17936">
    <property type="entry name" value="Big_6"/>
    <property type="match status" value="1"/>
</dbReference>